<feature type="domain" description="Integrase catalytic" evidence="1">
    <location>
        <begin position="4"/>
        <end position="31"/>
    </location>
</feature>
<dbReference type="Proteomes" id="UP000192907">
    <property type="component" value="Unassembled WGS sequence"/>
</dbReference>
<evidence type="ECO:0000313" key="3">
    <source>
        <dbReference type="Proteomes" id="UP000192907"/>
    </source>
</evidence>
<dbReference type="RefSeq" id="WP_159455087.1">
    <property type="nucleotide sequence ID" value="NZ_FWZT01000001.1"/>
</dbReference>
<dbReference type="InterPro" id="IPR001584">
    <property type="entry name" value="Integrase_cat-core"/>
</dbReference>
<dbReference type="EMBL" id="FWZT01000001">
    <property type="protein sequence ID" value="SME91782.1"/>
    <property type="molecule type" value="Genomic_DNA"/>
</dbReference>
<dbReference type="AlphaFoldDB" id="A0A1Y6BBB2"/>
<organism evidence="2 3">
    <name type="scientific">Pseudobacteriovorax antillogorgiicola</name>
    <dbReference type="NCBI Taxonomy" id="1513793"/>
    <lineage>
        <taxon>Bacteria</taxon>
        <taxon>Pseudomonadati</taxon>
        <taxon>Bdellovibrionota</taxon>
        <taxon>Oligoflexia</taxon>
        <taxon>Oligoflexales</taxon>
        <taxon>Pseudobacteriovoracaceae</taxon>
        <taxon>Pseudobacteriovorax</taxon>
    </lineage>
</organism>
<gene>
    <name evidence="2" type="ORF">SAMN06296036_101483</name>
</gene>
<protein>
    <submittedName>
        <fullName evidence="2">Integrase core domain-containing protein</fullName>
    </submittedName>
</protein>
<name>A0A1Y6BBB2_9BACT</name>
<evidence type="ECO:0000313" key="2">
    <source>
        <dbReference type="EMBL" id="SME91782.1"/>
    </source>
</evidence>
<proteinExistence type="predicted"/>
<keyword evidence="3" id="KW-1185">Reference proteome</keyword>
<accession>A0A1Y6BBB2</accession>
<dbReference type="Pfam" id="PF13683">
    <property type="entry name" value="rve_3"/>
    <property type="match status" value="1"/>
</dbReference>
<sequence>MDLYDSVTEARDKLEAFRKRYNESRPHWALRPSEKADPVVPKEVYIDEAEIIIPKWQGWAKGAKTKLDKEVEHIKLQEENSLSVDQGS</sequence>
<reference evidence="3" key="1">
    <citation type="submission" date="2017-04" db="EMBL/GenBank/DDBJ databases">
        <authorList>
            <person name="Varghese N."/>
            <person name="Submissions S."/>
        </authorList>
    </citation>
    <scope>NUCLEOTIDE SEQUENCE [LARGE SCALE GENOMIC DNA]</scope>
    <source>
        <strain evidence="3">RKEM611</strain>
    </source>
</reference>
<evidence type="ECO:0000259" key="1">
    <source>
        <dbReference type="Pfam" id="PF13683"/>
    </source>
</evidence>
<dbReference type="GO" id="GO:0015074">
    <property type="term" value="P:DNA integration"/>
    <property type="evidence" value="ECO:0007669"/>
    <property type="project" value="InterPro"/>
</dbReference>